<keyword evidence="3" id="KW-0964">Secreted</keyword>
<dbReference type="InterPro" id="IPR001492">
    <property type="entry name" value="Flagellin"/>
</dbReference>
<comment type="caution">
    <text evidence="6">The sequence shown here is derived from an EMBL/GenBank/DDBJ whole genome shotgun (WGS) entry which is preliminary data.</text>
</comment>
<organism evidence="6 7">
    <name type="scientific">Antarcticimicrobium sediminis</name>
    <dbReference type="NCBI Taxonomy" id="2546227"/>
    <lineage>
        <taxon>Bacteria</taxon>
        <taxon>Pseudomonadati</taxon>
        <taxon>Pseudomonadota</taxon>
        <taxon>Alphaproteobacteria</taxon>
        <taxon>Rhodobacterales</taxon>
        <taxon>Paracoccaceae</taxon>
        <taxon>Antarcticimicrobium</taxon>
    </lineage>
</organism>
<protein>
    <recommendedName>
        <fullName evidence="3">Flagellin</fullName>
    </recommendedName>
</protein>
<gene>
    <name evidence="6" type="ORF">E1B25_07635</name>
</gene>
<reference evidence="6 7" key="1">
    <citation type="submission" date="2019-03" db="EMBL/GenBank/DDBJ databases">
        <authorList>
            <person name="Zhang S."/>
        </authorList>
    </citation>
    <scope>NUCLEOTIDE SEQUENCE [LARGE SCALE GENOMIC DNA]</scope>
    <source>
        <strain evidence="6 7">S4J41</strain>
    </source>
</reference>
<dbReference type="Gene3D" id="1.20.1330.10">
    <property type="entry name" value="f41 fragment of flagellin, N-terminal domain"/>
    <property type="match status" value="1"/>
</dbReference>
<sequence>MSWNVSRVSSLQMNQFNRDYISQATLALQKAGQELSTGLKADLFADLGPRASVALTLRAREENTQAYTTSNSLLESKLEAMLISVDAVRDQTSEVLELSLVSASSSSLGAGALQAQARAALEGTVATMNTSYNGDHLFSGTASDQAPLTRWSEVNATTGLSPEEVLSDIVGTGPTSVAEADAMISEIEAFFASTNSADPDRNFEATMYNGTPLLDASGDPSTRITARINEGQELVYGVQANDEPFRETLKGLAMLSLVDVSQIEDSATYTRWMEVVNTALSSGTQGALESSSSIGFNQQVVATTQEQLNDMSLVQRTQISDYESVDPYEAATMVSSLETQLQASYSVTARLSQMSLLNYL</sequence>
<accession>A0A4R5EVD0</accession>
<evidence type="ECO:0000256" key="3">
    <source>
        <dbReference type="RuleBase" id="RU362073"/>
    </source>
</evidence>
<dbReference type="PANTHER" id="PTHR42792">
    <property type="entry name" value="FLAGELLIN"/>
    <property type="match status" value="1"/>
</dbReference>
<comment type="similarity">
    <text evidence="1 3">Belongs to the bacterial flagellin family.</text>
</comment>
<evidence type="ECO:0000313" key="7">
    <source>
        <dbReference type="Proteomes" id="UP000294662"/>
    </source>
</evidence>
<evidence type="ECO:0000256" key="2">
    <source>
        <dbReference type="ARBA" id="ARBA00023143"/>
    </source>
</evidence>
<dbReference type="GO" id="GO:0005198">
    <property type="term" value="F:structural molecule activity"/>
    <property type="evidence" value="ECO:0007669"/>
    <property type="project" value="UniProtKB-UniRule"/>
</dbReference>
<dbReference type="Pfam" id="PF00700">
    <property type="entry name" value="Flagellin_C"/>
    <property type="match status" value="1"/>
</dbReference>
<evidence type="ECO:0000256" key="1">
    <source>
        <dbReference type="ARBA" id="ARBA00005709"/>
    </source>
</evidence>
<dbReference type="GO" id="GO:0005576">
    <property type="term" value="C:extracellular region"/>
    <property type="evidence" value="ECO:0007669"/>
    <property type="project" value="UniProtKB-SubCell"/>
</dbReference>
<keyword evidence="6" id="KW-0282">Flagellum</keyword>
<evidence type="ECO:0000313" key="6">
    <source>
        <dbReference type="EMBL" id="TDE38885.1"/>
    </source>
</evidence>
<keyword evidence="2 3" id="KW-0975">Bacterial flagellum</keyword>
<comment type="function">
    <text evidence="3">Flagellin is the subunit protein which polymerizes to form the filaments of bacterial flagella.</text>
</comment>
<evidence type="ECO:0000259" key="4">
    <source>
        <dbReference type="Pfam" id="PF00669"/>
    </source>
</evidence>
<name>A0A4R5EVD0_9RHOB</name>
<feature type="domain" description="Flagellin C-terminal" evidence="5">
    <location>
        <begin position="290"/>
        <end position="360"/>
    </location>
</feature>
<comment type="subcellular location">
    <subcellularLocation>
        <location evidence="3">Secreted</location>
    </subcellularLocation>
    <subcellularLocation>
        <location evidence="3">Bacterial flagellum</location>
    </subcellularLocation>
</comment>
<dbReference type="OrthoDB" id="7312911at2"/>
<keyword evidence="7" id="KW-1185">Reference proteome</keyword>
<proteinExistence type="inferred from homology"/>
<feature type="domain" description="Flagellin N-terminal" evidence="4">
    <location>
        <begin position="8"/>
        <end position="141"/>
    </location>
</feature>
<dbReference type="Pfam" id="PF00669">
    <property type="entry name" value="Flagellin_N"/>
    <property type="match status" value="1"/>
</dbReference>
<dbReference type="EMBL" id="SMFP01000004">
    <property type="protein sequence ID" value="TDE38885.1"/>
    <property type="molecule type" value="Genomic_DNA"/>
</dbReference>
<dbReference type="InterPro" id="IPR046358">
    <property type="entry name" value="Flagellin_C"/>
</dbReference>
<dbReference type="Proteomes" id="UP000294662">
    <property type="component" value="Unassembled WGS sequence"/>
</dbReference>
<keyword evidence="6" id="KW-0966">Cell projection</keyword>
<keyword evidence="6" id="KW-0969">Cilium</keyword>
<evidence type="ECO:0000259" key="5">
    <source>
        <dbReference type="Pfam" id="PF00700"/>
    </source>
</evidence>
<dbReference type="InterPro" id="IPR001029">
    <property type="entry name" value="Flagellin_N"/>
</dbReference>
<dbReference type="SUPFAM" id="SSF64518">
    <property type="entry name" value="Phase 1 flagellin"/>
    <property type="match status" value="1"/>
</dbReference>
<dbReference type="AlphaFoldDB" id="A0A4R5EVD0"/>
<dbReference type="PANTHER" id="PTHR42792:SF1">
    <property type="entry name" value="FLAGELLAR HOOK-ASSOCIATED PROTEIN 3"/>
    <property type="match status" value="1"/>
</dbReference>
<dbReference type="GO" id="GO:0009288">
    <property type="term" value="C:bacterial-type flagellum"/>
    <property type="evidence" value="ECO:0007669"/>
    <property type="project" value="UniProtKB-SubCell"/>
</dbReference>
<dbReference type="RefSeq" id="WP_132828178.1">
    <property type="nucleotide sequence ID" value="NZ_SMFP01000004.1"/>
</dbReference>